<organism evidence="2 3">
    <name type="scientific">Callosobruchus maculatus</name>
    <name type="common">Southern cowpea weevil</name>
    <name type="synonym">Pulse bruchid</name>
    <dbReference type="NCBI Taxonomy" id="64391"/>
    <lineage>
        <taxon>Eukaryota</taxon>
        <taxon>Metazoa</taxon>
        <taxon>Ecdysozoa</taxon>
        <taxon>Arthropoda</taxon>
        <taxon>Hexapoda</taxon>
        <taxon>Insecta</taxon>
        <taxon>Pterygota</taxon>
        <taxon>Neoptera</taxon>
        <taxon>Endopterygota</taxon>
        <taxon>Coleoptera</taxon>
        <taxon>Polyphaga</taxon>
        <taxon>Cucujiformia</taxon>
        <taxon>Chrysomeloidea</taxon>
        <taxon>Chrysomelidae</taxon>
        <taxon>Bruchinae</taxon>
        <taxon>Bruchini</taxon>
        <taxon>Callosobruchus</taxon>
    </lineage>
</organism>
<dbReference type="Proteomes" id="UP000410492">
    <property type="component" value="Unassembled WGS sequence"/>
</dbReference>
<reference evidence="2 3" key="1">
    <citation type="submission" date="2019-01" db="EMBL/GenBank/DDBJ databases">
        <authorList>
            <person name="Sayadi A."/>
        </authorList>
    </citation>
    <scope>NUCLEOTIDE SEQUENCE [LARGE SCALE GENOMIC DNA]</scope>
</reference>
<evidence type="ECO:0008006" key="4">
    <source>
        <dbReference type="Google" id="ProtNLM"/>
    </source>
</evidence>
<evidence type="ECO:0000313" key="2">
    <source>
        <dbReference type="EMBL" id="VEN35341.1"/>
    </source>
</evidence>
<evidence type="ECO:0000256" key="1">
    <source>
        <dbReference type="SAM" id="Phobius"/>
    </source>
</evidence>
<feature type="non-terminal residue" evidence="2">
    <location>
        <position position="1"/>
    </location>
</feature>
<feature type="non-terminal residue" evidence="2">
    <location>
        <position position="107"/>
    </location>
</feature>
<proteinExistence type="predicted"/>
<protein>
    <recommendedName>
        <fullName evidence="4">Odorant receptor</fullName>
    </recommendedName>
</protein>
<accession>A0A653BIH6</accession>
<keyword evidence="1" id="KW-1133">Transmembrane helix</keyword>
<sequence>HLICDTFVPIWLPFDVPNKRHRQVIFVLQFLLINTAVSSAAIVCFLTWECTEILAVHMHHLVDHFRKVIVKKDVRTRPDGFGFCIRYHNHILNMASTIQHLEKSCTG</sequence>
<feature type="transmembrane region" description="Helical" evidence="1">
    <location>
        <begin position="24"/>
        <end position="48"/>
    </location>
</feature>
<keyword evidence="1" id="KW-0812">Transmembrane</keyword>
<name>A0A653BIH6_CALMS</name>
<dbReference type="OrthoDB" id="6746749at2759"/>
<keyword evidence="1" id="KW-0472">Membrane</keyword>
<dbReference type="AlphaFoldDB" id="A0A653BIH6"/>
<evidence type="ECO:0000313" key="3">
    <source>
        <dbReference type="Proteomes" id="UP000410492"/>
    </source>
</evidence>
<gene>
    <name evidence="2" type="ORF">CALMAC_LOCUS1268</name>
</gene>
<keyword evidence="3" id="KW-1185">Reference proteome</keyword>
<dbReference type="EMBL" id="CAACVG010001474">
    <property type="protein sequence ID" value="VEN35341.1"/>
    <property type="molecule type" value="Genomic_DNA"/>
</dbReference>